<protein>
    <submittedName>
        <fullName evidence="1">Uncharacterized protein</fullName>
    </submittedName>
</protein>
<comment type="caution">
    <text evidence="1">The sequence shown here is derived from an EMBL/GenBank/DDBJ whole genome shotgun (WGS) entry which is preliminary data.</text>
</comment>
<accession>A0A3N6PMA6</accession>
<dbReference type="AlphaFoldDB" id="A0A3N6PMA6"/>
<reference evidence="1" key="1">
    <citation type="submission" date="2019-12" db="EMBL/GenBank/DDBJ databases">
        <title>Genome sequencing and annotation of Brassica cretica.</title>
        <authorList>
            <person name="Studholme D.J."/>
            <person name="Sarris P.F."/>
        </authorList>
    </citation>
    <scope>NUCLEOTIDE SEQUENCE</scope>
    <source>
        <strain evidence="1">PFS-102/07</strain>
        <tissue evidence="1">Leaf</tissue>
    </source>
</reference>
<sequence length="64" mass="7060">MFFFLFSFSFSSSPLLDMVSMKGMSCLDVIASEASRAVGDESQAFGYPQRADLNPCLDLFLSSF</sequence>
<evidence type="ECO:0000313" key="1">
    <source>
        <dbReference type="EMBL" id="KAF2560264.1"/>
    </source>
</evidence>
<organism evidence="1">
    <name type="scientific">Brassica cretica</name>
    <name type="common">Mustard</name>
    <dbReference type="NCBI Taxonomy" id="69181"/>
    <lineage>
        <taxon>Eukaryota</taxon>
        <taxon>Viridiplantae</taxon>
        <taxon>Streptophyta</taxon>
        <taxon>Embryophyta</taxon>
        <taxon>Tracheophyta</taxon>
        <taxon>Spermatophyta</taxon>
        <taxon>Magnoliopsida</taxon>
        <taxon>eudicotyledons</taxon>
        <taxon>Gunneridae</taxon>
        <taxon>Pentapetalae</taxon>
        <taxon>rosids</taxon>
        <taxon>malvids</taxon>
        <taxon>Brassicales</taxon>
        <taxon>Brassicaceae</taxon>
        <taxon>Brassiceae</taxon>
        <taxon>Brassica</taxon>
    </lineage>
</organism>
<name>A0A3N6PMA6_BRACR</name>
<proteinExistence type="predicted"/>
<gene>
    <name evidence="1" type="ORF">F2Q70_00017372</name>
</gene>
<dbReference type="EMBL" id="QGKY02001250">
    <property type="protein sequence ID" value="KAF2560264.1"/>
    <property type="molecule type" value="Genomic_DNA"/>
</dbReference>